<dbReference type="Gene3D" id="1.20.120.520">
    <property type="entry name" value="nmb1532 protein domain like"/>
    <property type="match status" value="1"/>
</dbReference>
<organism evidence="2 3">
    <name type="scientific">Tilletia indica</name>
    <dbReference type="NCBI Taxonomy" id="43049"/>
    <lineage>
        <taxon>Eukaryota</taxon>
        <taxon>Fungi</taxon>
        <taxon>Dikarya</taxon>
        <taxon>Basidiomycota</taxon>
        <taxon>Ustilaginomycotina</taxon>
        <taxon>Exobasidiomycetes</taxon>
        <taxon>Tilletiales</taxon>
        <taxon>Tilletiaceae</taxon>
        <taxon>Tilletia</taxon>
    </lineage>
</organism>
<name>A0A177TR92_9BASI</name>
<reference evidence="2" key="1">
    <citation type="submission" date="2016-04" db="EMBL/GenBank/DDBJ databases">
        <authorList>
            <person name="Nguyen H.D."/>
            <person name="Samba Siva P."/>
            <person name="Cullis J."/>
            <person name="Levesque C.A."/>
            <person name="Hambleton S."/>
        </authorList>
    </citation>
    <scope>NUCLEOTIDE SEQUENCE</scope>
    <source>
        <strain evidence="2">DAOMC 236416</strain>
    </source>
</reference>
<keyword evidence="3" id="KW-1185">Reference proteome</keyword>
<evidence type="ECO:0000313" key="2">
    <source>
        <dbReference type="EMBL" id="KAE8250948.1"/>
    </source>
</evidence>
<dbReference type="InterPro" id="IPR012312">
    <property type="entry name" value="Hemerythrin-like"/>
</dbReference>
<gene>
    <name evidence="2" type="ORF">A4X13_0g4230</name>
</gene>
<evidence type="ECO:0000259" key="1">
    <source>
        <dbReference type="Pfam" id="PF01814"/>
    </source>
</evidence>
<dbReference type="PANTHER" id="PTHR35585">
    <property type="entry name" value="HHE DOMAIN PROTEIN (AFU_ORTHOLOGUE AFUA_4G00730)"/>
    <property type="match status" value="1"/>
</dbReference>
<accession>A0A177TR92</accession>
<dbReference type="Pfam" id="PF01814">
    <property type="entry name" value="Hemerythrin"/>
    <property type="match status" value="1"/>
</dbReference>
<dbReference type="EMBL" id="LWDF02000270">
    <property type="protein sequence ID" value="KAE8250948.1"/>
    <property type="molecule type" value="Genomic_DNA"/>
</dbReference>
<dbReference type="PANTHER" id="PTHR35585:SF1">
    <property type="entry name" value="HHE DOMAIN PROTEIN (AFU_ORTHOLOGUE AFUA_4G00730)"/>
    <property type="match status" value="1"/>
</dbReference>
<comment type="caution">
    <text evidence="2">The sequence shown here is derived from an EMBL/GenBank/DDBJ whole genome shotgun (WGS) entry which is preliminary data.</text>
</comment>
<dbReference type="Proteomes" id="UP000077521">
    <property type="component" value="Unassembled WGS sequence"/>
</dbReference>
<reference evidence="2" key="2">
    <citation type="journal article" date="2019" name="IMA Fungus">
        <title>Genome sequencing and comparison of five Tilletia species to identify candidate genes for the detection of regulated species infecting wheat.</title>
        <authorList>
            <person name="Nguyen H.D.T."/>
            <person name="Sultana T."/>
            <person name="Kesanakurti P."/>
            <person name="Hambleton S."/>
        </authorList>
    </citation>
    <scope>NUCLEOTIDE SEQUENCE</scope>
    <source>
        <strain evidence="2">DAOMC 236416</strain>
    </source>
</reference>
<feature type="domain" description="Hemerythrin-like" evidence="1">
    <location>
        <begin position="42"/>
        <end position="162"/>
    </location>
</feature>
<proteinExistence type="predicted"/>
<sequence length="231" mass="26295">MFTRFAPRQLFIYRNSQFAYRSLTFKSAAAAMSSHKLDLMREILVDHDNMRDLRERFETAQKANDSELMGCIATTMIQEASFHSDGEEMSVYKALDAHHLHDVAEHDRSDHNLVKQAFSKVDKLLMGPTRPDIDELVAGVREASDIFNKHAEDEEKNQYPKLLEKLNENGNTELTRDFLKARNKAPSRPHPEAPQSGGAMQAAAGMMSKPLDALIQAWRKQVDLKHHHAEV</sequence>
<dbReference type="AlphaFoldDB" id="A0A177TR92"/>
<protein>
    <recommendedName>
        <fullName evidence="1">Hemerythrin-like domain-containing protein</fullName>
    </recommendedName>
</protein>
<evidence type="ECO:0000313" key="3">
    <source>
        <dbReference type="Proteomes" id="UP000077521"/>
    </source>
</evidence>